<dbReference type="GO" id="GO:0005506">
    <property type="term" value="F:iron ion binding"/>
    <property type="evidence" value="ECO:0007669"/>
    <property type="project" value="InterPro"/>
</dbReference>
<sequence>MTLTAYPIQLFFNRLTLGVLFTIITLPAMSADNRTAIWLDKEEKSLLLSEMRQFLVASQKILAASLNNDMETVKITARQVGIQQMNSTPTSLRKKLPKGFKTLGPKIHRGFEDIAYEAETMGDSTVILERLATLQQTCISCHATYQIKLSTDPALP</sequence>
<dbReference type="Proteomes" id="UP000296201">
    <property type="component" value="Chromosome"/>
</dbReference>
<reference evidence="1 2" key="1">
    <citation type="submission" date="2018-08" db="EMBL/GenBank/DDBJ databases">
        <title>Horizontal acquisition of hydrogen conversion ability and other habitat adaptations in Hydrogenovibrio crunogenus strains.</title>
        <authorList>
            <person name="Gonnella G."/>
            <person name="Adam N."/>
            <person name="Perner M."/>
        </authorList>
    </citation>
    <scope>NUCLEOTIDE SEQUENCE [LARGE SCALE GENOMIC DNA]</scope>
    <source>
        <strain evidence="1 2">SP-41</strain>
    </source>
</reference>
<organism evidence="1 2">
    <name type="scientific">Hydrogenovibrio crunogenus</name>
    <dbReference type="NCBI Taxonomy" id="39765"/>
    <lineage>
        <taxon>Bacteria</taxon>
        <taxon>Pseudomonadati</taxon>
        <taxon>Pseudomonadota</taxon>
        <taxon>Gammaproteobacteria</taxon>
        <taxon>Thiotrichales</taxon>
        <taxon>Piscirickettsiaceae</taxon>
        <taxon>Hydrogenovibrio</taxon>
    </lineage>
</organism>
<dbReference type="InterPro" id="IPR010980">
    <property type="entry name" value="Cyt_c/b562"/>
</dbReference>
<evidence type="ECO:0000313" key="1">
    <source>
        <dbReference type="EMBL" id="QBZ83924.1"/>
    </source>
</evidence>
<accession>A0A4V1C925</accession>
<evidence type="ECO:0008006" key="3">
    <source>
        <dbReference type="Google" id="ProtNLM"/>
    </source>
</evidence>
<dbReference type="OrthoDB" id="1150802at2"/>
<dbReference type="EMBL" id="CP032096">
    <property type="protein sequence ID" value="QBZ83924.1"/>
    <property type="molecule type" value="Genomic_DNA"/>
</dbReference>
<evidence type="ECO:0000313" key="2">
    <source>
        <dbReference type="Proteomes" id="UP000296201"/>
    </source>
</evidence>
<dbReference type="SUPFAM" id="SSF47175">
    <property type="entry name" value="Cytochromes"/>
    <property type="match status" value="1"/>
</dbReference>
<gene>
    <name evidence="1" type="ORF">GHNINEIG_01993</name>
</gene>
<dbReference type="GO" id="GO:0022900">
    <property type="term" value="P:electron transport chain"/>
    <property type="evidence" value="ECO:0007669"/>
    <property type="project" value="InterPro"/>
</dbReference>
<proteinExistence type="predicted"/>
<dbReference type="GO" id="GO:0020037">
    <property type="term" value="F:heme binding"/>
    <property type="evidence" value="ECO:0007669"/>
    <property type="project" value="InterPro"/>
</dbReference>
<keyword evidence="2" id="KW-1185">Reference proteome</keyword>
<dbReference type="AlphaFoldDB" id="A0A4V1C925"/>
<dbReference type="RefSeq" id="WP_135796505.1">
    <property type="nucleotide sequence ID" value="NZ_CP032096.1"/>
</dbReference>
<protein>
    <recommendedName>
        <fullName evidence="3">Cytochrome C</fullName>
    </recommendedName>
</protein>
<name>A0A4V1C925_9GAMM</name>
<dbReference type="GO" id="GO:0009055">
    <property type="term" value="F:electron transfer activity"/>
    <property type="evidence" value="ECO:0007669"/>
    <property type="project" value="InterPro"/>
</dbReference>